<dbReference type="AlphaFoldDB" id="A0A381RB79"/>
<dbReference type="SUPFAM" id="SSF54862">
    <property type="entry name" value="4Fe-4S ferredoxins"/>
    <property type="match status" value="1"/>
</dbReference>
<sequence length="101" mass="10733">MAFSTSKCRSAIISAMWTKMMSGPRKRAPKNVAVIDPDHCFGALACSICQAACPIENCIIEEPDRDGRLVCAVRVDACIGCGLCVALGNETAPQPRDFGCP</sequence>
<feature type="domain" description="4Fe-4S ferredoxin-type" evidence="1">
    <location>
        <begin position="31"/>
        <end position="64"/>
    </location>
</feature>
<name>A0A381RB79_9ZZZZ</name>
<reference evidence="2" key="1">
    <citation type="submission" date="2018-05" db="EMBL/GenBank/DDBJ databases">
        <authorList>
            <person name="Lanie J.A."/>
            <person name="Ng W.-L."/>
            <person name="Kazmierczak K.M."/>
            <person name="Andrzejewski T.M."/>
            <person name="Davidsen T.M."/>
            <person name="Wayne K.J."/>
            <person name="Tettelin H."/>
            <person name="Glass J.I."/>
            <person name="Rusch D."/>
            <person name="Podicherti R."/>
            <person name="Tsui H.-C.T."/>
            <person name="Winkler M.E."/>
        </authorList>
    </citation>
    <scope>NUCLEOTIDE SEQUENCE</scope>
</reference>
<dbReference type="PROSITE" id="PS51379">
    <property type="entry name" value="4FE4S_FER_2"/>
    <property type="match status" value="1"/>
</dbReference>
<feature type="non-terminal residue" evidence="2">
    <location>
        <position position="101"/>
    </location>
</feature>
<dbReference type="EMBL" id="UINC01001755">
    <property type="protein sequence ID" value="SUZ88109.1"/>
    <property type="molecule type" value="Genomic_DNA"/>
</dbReference>
<protein>
    <recommendedName>
        <fullName evidence="1">4Fe-4S ferredoxin-type domain-containing protein</fullName>
    </recommendedName>
</protein>
<evidence type="ECO:0000313" key="2">
    <source>
        <dbReference type="EMBL" id="SUZ88109.1"/>
    </source>
</evidence>
<accession>A0A381RB79</accession>
<gene>
    <name evidence="2" type="ORF">METZ01_LOCUS40963</name>
</gene>
<organism evidence="2">
    <name type="scientific">marine metagenome</name>
    <dbReference type="NCBI Taxonomy" id="408172"/>
    <lineage>
        <taxon>unclassified sequences</taxon>
        <taxon>metagenomes</taxon>
        <taxon>ecological metagenomes</taxon>
    </lineage>
</organism>
<evidence type="ECO:0000259" key="1">
    <source>
        <dbReference type="PROSITE" id="PS51379"/>
    </source>
</evidence>
<dbReference type="InterPro" id="IPR017896">
    <property type="entry name" value="4Fe4S_Fe-S-bd"/>
</dbReference>
<proteinExistence type="predicted"/>